<dbReference type="PANTHER" id="PTHR10434:SF64">
    <property type="entry name" value="1-ACYL-SN-GLYCEROL-3-PHOSPHATE ACYLTRANSFERASE-RELATED"/>
    <property type="match status" value="1"/>
</dbReference>
<dbReference type="RefSeq" id="WP_104714631.1">
    <property type="nucleotide sequence ID" value="NZ_PTRA01000003.1"/>
</dbReference>
<evidence type="ECO:0000256" key="4">
    <source>
        <dbReference type="ARBA" id="ARBA00023098"/>
    </source>
</evidence>
<gene>
    <name evidence="8" type="ORF">C5O19_17105</name>
</gene>
<keyword evidence="5 8" id="KW-0012">Acyltransferase</keyword>
<dbReference type="SMART" id="SM00563">
    <property type="entry name" value="PlsC"/>
    <property type="match status" value="1"/>
</dbReference>
<dbReference type="CDD" id="cd07989">
    <property type="entry name" value="LPLAT_AGPAT-like"/>
    <property type="match status" value="1"/>
</dbReference>
<feature type="transmembrane region" description="Helical" evidence="6">
    <location>
        <begin position="12"/>
        <end position="32"/>
    </location>
</feature>
<dbReference type="SUPFAM" id="SSF69593">
    <property type="entry name" value="Glycerol-3-phosphate (1)-acyltransferase"/>
    <property type="match status" value="1"/>
</dbReference>
<dbReference type="EMBL" id="PTRA01000003">
    <property type="protein sequence ID" value="PQA56077.1"/>
    <property type="molecule type" value="Genomic_DNA"/>
</dbReference>
<evidence type="ECO:0000313" key="9">
    <source>
        <dbReference type="Proteomes" id="UP000239590"/>
    </source>
</evidence>
<dbReference type="PANTHER" id="PTHR10434">
    <property type="entry name" value="1-ACYL-SN-GLYCEROL-3-PHOSPHATE ACYLTRANSFERASE"/>
    <property type="match status" value="1"/>
</dbReference>
<keyword evidence="3 8" id="KW-0808">Transferase</keyword>
<protein>
    <submittedName>
        <fullName evidence="8">1-acyl-sn-glycerol-3-phosphate acyltransferase</fullName>
    </submittedName>
</protein>
<comment type="caution">
    <text evidence="8">The sequence shown here is derived from an EMBL/GenBank/DDBJ whole genome shotgun (WGS) entry which is preliminary data.</text>
</comment>
<keyword evidence="6" id="KW-1133">Transmembrane helix</keyword>
<evidence type="ECO:0000256" key="6">
    <source>
        <dbReference type="SAM" id="Phobius"/>
    </source>
</evidence>
<comment type="pathway">
    <text evidence="1">Lipid metabolism.</text>
</comment>
<dbReference type="AlphaFoldDB" id="A0A2S7IIS1"/>
<keyword evidence="6" id="KW-0472">Membrane</keyword>
<evidence type="ECO:0000256" key="2">
    <source>
        <dbReference type="ARBA" id="ARBA00022516"/>
    </source>
</evidence>
<dbReference type="Pfam" id="PF01553">
    <property type="entry name" value="Acyltransferase"/>
    <property type="match status" value="1"/>
</dbReference>
<dbReference type="Proteomes" id="UP000239590">
    <property type="component" value="Unassembled WGS sequence"/>
</dbReference>
<keyword evidence="2" id="KW-0444">Lipid biosynthesis</keyword>
<proteinExistence type="predicted"/>
<evidence type="ECO:0000259" key="7">
    <source>
        <dbReference type="SMART" id="SM00563"/>
    </source>
</evidence>
<name>A0A2S7IIS1_9BACT</name>
<sequence length="261" mass="30290">MRRFFVNVYSIWAAFWFVFTFLLIFPFQYIFLQKEAWKPLAHRCNRVWAHLFFPLVGMPILVRYESGKPDPKQAYVFASNHFSYLDVASMMLIVDNYFAFLGKSVLKKAPLFGYMFSKLHIQVDRNDPQSRSKSLQRSYRALESGRSMVIYPEGGIRATNPPQMHPAFKDGAFRMAIRQQVPLVPISLLNNYLLLPDKKNMRLNPGAVRAVIHTPIPTKGLTEADVENLRHQVFETIQRTLDEYTANPKAHASEYKRLTVI</sequence>
<evidence type="ECO:0000313" key="8">
    <source>
        <dbReference type="EMBL" id="PQA56077.1"/>
    </source>
</evidence>
<accession>A0A2S7IIS1</accession>
<dbReference type="GO" id="GO:0006654">
    <property type="term" value="P:phosphatidic acid biosynthetic process"/>
    <property type="evidence" value="ECO:0007669"/>
    <property type="project" value="TreeGrafter"/>
</dbReference>
<keyword evidence="4" id="KW-0443">Lipid metabolism</keyword>
<evidence type="ECO:0000256" key="1">
    <source>
        <dbReference type="ARBA" id="ARBA00005189"/>
    </source>
</evidence>
<keyword evidence="6" id="KW-0812">Transmembrane</keyword>
<organism evidence="8 9">
    <name type="scientific">Siphonobacter curvatus</name>
    <dbReference type="NCBI Taxonomy" id="2094562"/>
    <lineage>
        <taxon>Bacteria</taxon>
        <taxon>Pseudomonadati</taxon>
        <taxon>Bacteroidota</taxon>
        <taxon>Cytophagia</taxon>
        <taxon>Cytophagales</taxon>
        <taxon>Cytophagaceae</taxon>
        <taxon>Siphonobacter</taxon>
    </lineage>
</organism>
<dbReference type="GO" id="GO:0003841">
    <property type="term" value="F:1-acylglycerol-3-phosphate O-acyltransferase activity"/>
    <property type="evidence" value="ECO:0007669"/>
    <property type="project" value="TreeGrafter"/>
</dbReference>
<evidence type="ECO:0000256" key="3">
    <source>
        <dbReference type="ARBA" id="ARBA00022679"/>
    </source>
</evidence>
<dbReference type="OrthoDB" id="9803035at2"/>
<reference evidence="9" key="1">
    <citation type="submission" date="2018-02" db="EMBL/GenBank/DDBJ databases">
        <title>Genome sequencing of Solimonas sp. HR-BB.</title>
        <authorList>
            <person name="Lee Y."/>
            <person name="Jeon C.O."/>
        </authorList>
    </citation>
    <scope>NUCLEOTIDE SEQUENCE [LARGE SCALE GENOMIC DNA]</scope>
    <source>
        <strain evidence="9">HR-U</strain>
    </source>
</reference>
<dbReference type="InterPro" id="IPR002123">
    <property type="entry name" value="Plipid/glycerol_acylTrfase"/>
</dbReference>
<evidence type="ECO:0000256" key="5">
    <source>
        <dbReference type="ARBA" id="ARBA00023315"/>
    </source>
</evidence>
<keyword evidence="9" id="KW-1185">Reference proteome</keyword>
<feature type="domain" description="Phospholipid/glycerol acyltransferase" evidence="7">
    <location>
        <begin position="75"/>
        <end position="191"/>
    </location>
</feature>